<proteinExistence type="predicted"/>
<feature type="signal peptide" evidence="2">
    <location>
        <begin position="1"/>
        <end position="23"/>
    </location>
</feature>
<reference evidence="5" key="3">
    <citation type="submission" date="2023-06" db="EMBL/GenBank/DDBJ databases">
        <authorList>
            <person name="Lucena T."/>
            <person name="Sun Q."/>
        </authorList>
    </citation>
    <scope>NUCLEOTIDE SEQUENCE</scope>
    <source>
        <strain evidence="5">CECT 7184</strain>
    </source>
</reference>
<name>A0ABT8D2X5_9FLAO</name>
<keyword evidence="6" id="KW-1185">Reference proteome</keyword>
<feature type="chain" id="PRO_5045032546" evidence="2">
    <location>
        <begin position="24"/>
        <end position="779"/>
    </location>
</feature>
<evidence type="ECO:0000259" key="3">
    <source>
        <dbReference type="SMART" id="SM00635"/>
    </source>
</evidence>
<dbReference type="InterPro" id="IPR045474">
    <property type="entry name" value="GEVED"/>
</dbReference>
<evidence type="ECO:0000313" key="5">
    <source>
        <dbReference type="EMBL" id="MDN3709825.1"/>
    </source>
</evidence>
<reference evidence="6" key="2">
    <citation type="journal article" date="2019" name="Int. J. Syst. Evol. Microbiol.">
        <title>The Global Catalogue of Microorganisms (GCM) 10K type strain sequencing project: providing services to taxonomists for standard genome sequencing and annotation.</title>
        <authorList>
            <consortium name="The Broad Institute Genomics Platform"/>
            <consortium name="The Broad Institute Genome Sequencing Center for Infectious Disease"/>
            <person name="Wu L."/>
            <person name="Ma J."/>
        </authorList>
    </citation>
    <scope>NUCLEOTIDE SEQUENCE [LARGE SCALE GENOMIC DNA]</scope>
    <source>
        <strain evidence="6">CECT 7184</strain>
    </source>
</reference>
<evidence type="ECO:0000313" key="4">
    <source>
        <dbReference type="EMBL" id="MDN3705704.1"/>
    </source>
</evidence>
<keyword evidence="1 2" id="KW-0732">Signal</keyword>
<evidence type="ECO:0000256" key="2">
    <source>
        <dbReference type="SAM" id="SignalP"/>
    </source>
</evidence>
<dbReference type="EMBL" id="JAUFQU010000061">
    <property type="protein sequence ID" value="MDN3709825.1"/>
    <property type="molecule type" value="Genomic_DNA"/>
</dbReference>
<evidence type="ECO:0000313" key="6">
    <source>
        <dbReference type="Proteomes" id="UP001242368"/>
    </source>
</evidence>
<dbReference type="Pfam" id="PF02368">
    <property type="entry name" value="Big_2"/>
    <property type="match status" value="1"/>
</dbReference>
<accession>A0ABT8D2X5</accession>
<dbReference type="RefSeq" id="WP_290361862.1">
    <property type="nucleotide sequence ID" value="NZ_JAUFQU010000001.1"/>
</dbReference>
<dbReference type="Gene3D" id="2.60.40.1080">
    <property type="match status" value="1"/>
</dbReference>
<dbReference type="Pfam" id="PF20009">
    <property type="entry name" value="GEVED"/>
    <property type="match status" value="2"/>
</dbReference>
<comment type="caution">
    <text evidence="5">The sequence shown here is derived from an EMBL/GenBank/DDBJ whole genome shotgun (WGS) entry which is preliminary data.</text>
</comment>
<feature type="domain" description="BIG2" evidence="3">
    <location>
        <begin position="280"/>
        <end position="359"/>
    </location>
</feature>
<dbReference type="SMART" id="SM00635">
    <property type="entry name" value="BID_2"/>
    <property type="match status" value="1"/>
</dbReference>
<sequence length="779" mass="83690">MKNKILPYFSLLIGLAGYTTSHAQTAGLVKPAKTNIVRGVADTECSNTLPGPDTGDIGCVTFIYQGQTVTYATVRAADGKIWLQQNLGSSQIATASNDASSYGDYFQWGRWDDGHQKTTSPTVSAPVPNNPEGLQTPSNAFITGTGANGWWSNNLLTDKWEVSTPENATDVNGCDPCKALGEQWKMPSQTDWTDLKNAENISNPATAFSSSLKLSAAGYRSNSSAGYTFIGERLYYWSSTPSSSGSKYFYVSSLIANPAAGAVRGQGSSIRCVLAQEPIASVAIQVEANAAPAITTNGGTLQLSATILPATADQQVNWSLLDESTLATVDANGLVTAIANGTVTVKAVSVTDNTKYDTLEIVISNQGSSSEFPAPYCGDDAITTLTVSEITEVTFGSITHTSGINETPATTIENFTETILNANQGATYPVTIKGGTQGQTSVSAYVYIDFNQNNIFDADEAFTIGYLDNSNPVTGVESGTVSGNITIPADALTGTTRFRVVKAYESDSWMGVLENLPCPTGWFIGQVEDYTIEIAEALPGPVDDYCEVAVDFDVEPITYVSFANIDNTTSEAVNGTPAYEDFTEITGDVITGETYVLKVKGNTNGQFSHDVRVFIDWNQDFTFDMETEYYTASLEPSTGTDDVGVAIEITIPHDAVLGTTRMRIIKDMWNVYEPGEFDACTNAYYGQVEDYTLNIQDETASNEAFDKPEINVYPNPTTGMVTISSETEISKVELFDLTGKNIAVYINATFDISHLAAGMYQTKISFGNGKQSFVKIIKK</sequence>
<organism evidence="5 6">
    <name type="scientific">Paenimyroides ceti</name>
    <dbReference type="NCBI Taxonomy" id="395087"/>
    <lineage>
        <taxon>Bacteria</taxon>
        <taxon>Pseudomonadati</taxon>
        <taxon>Bacteroidota</taxon>
        <taxon>Flavobacteriia</taxon>
        <taxon>Flavobacteriales</taxon>
        <taxon>Flavobacteriaceae</taxon>
        <taxon>Paenimyroides</taxon>
    </lineage>
</organism>
<evidence type="ECO:0000256" key="1">
    <source>
        <dbReference type="ARBA" id="ARBA00022729"/>
    </source>
</evidence>
<dbReference type="EMBL" id="JAUFQU010000001">
    <property type="protein sequence ID" value="MDN3705704.1"/>
    <property type="molecule type" value="Genomic_DNA"/>
</dbReference>
<dbReference type="InterPro" id="IPR003343">
    <property type="entry name" value="Big_2"/>
</dbReference>
<protein>
    <submittedName>
        <fullName evidence="5">GEVED domain-containing protein</fullName>
    </submittedName>
</protein>
<reference evidence="5" key="1">
    <citation type="journal article" date="2014" name="Int. J. Syst. Evol. Microbiol.">
        <title>Complete genome of a new Firmicutes species belonging to the dominant human colonic microbiota ('Ruminococcus bicirculans') reveals two chromosomes and a selective capacity to utilize plant glucans.</title>
        <authorList>
            <consortium name="NISC Comparative Sequencing Program"/>
            <person name="Wegmann U."/>
            <person name="Louis P."/>
            <person name="Goesmann A."/>
            <person name="Henrissat B."/>
            <person name="Duncan S.H."/>
            <person name="Flint H.J."/>
        </authorList>
    </citation>
    <scope>NUCLEOTIDE SEQUENCE</scope>
    <source>
        <strain evidence="5">CECT 7184</strain>
    </source>
</reference>
<gene>
    <name evidence="4" type="ORF">QW060_01010</name>
    <name evidence="5" type="ORF">QW060_23095</name>
</gene>
<dbReference type="NCBIfam" id="TIGR04183">
    <property type="entry name" value="Por_Secre_tail"/>
    <property type="match status" value="1"/>
</dbReference>
<dbReference type="Proteomes" id="UP001242368">
    <property type="component" value="Unassembled WGS sequence"/>
</dbReference>
<dbReference type="SUPFAM" id="SSF49373">
    <property type="entry name" value="Invasin/intimin cell-adhesion fragments"/>
    <property type="match status" value="1"/>
</dbReference>
<dbReference type="InterPro" id="IPR008964">
    <property type="entry name" value="Invasin/intimin_cell_adhesion"/>
</dbReference>
<dbReference type="Pfam" id="PF18962">
    <property type="entry name" value="Por_Secre_tail"/>
    <property type="match status" value="1"/>
</dbReference>
<dbReference type="InterPro" id="IPR026444">
    <property type="entry name" value="Secre_tail"/>
</dbReference>